<sequence length="218" mass="24952">MASQLRRLVMNCTDAHDIGISDRHGEMVSAYWWERIVKSTTNLVELDICTGYRSYPATFDDERQGCKVMDHFLRHGHYCQLRKLEFRRSKHTGPTVVDSHVLKGFSTAHAKTLRHVSMSDILPPTGSVMNMSDVLLAYKSLLSASMPAIQILKVSLSRLDKHDDEKCYCVGNGYCQWYRFPICNLLARNFDELANYFEMELKDGSWDSGEIVMRGCQA</sequence>
<protein>
    <submittedName>
        <fullName evidence="1">Uncharacterized protein</fullName>
    </submittedName>
</protein>
<accession>N1PJP0</accession>
<gene>
    <name evidence="1" type="ORF">DOTSEDRAFT_73975</name>
</gene>
<dbReference type="Proteomes" id="UP000016933">
    <property type="component" value="Unassembled WGS sequence"/>
</dbReference>
<proteinExistence type="predicted"/>
<keyword evidence="2" id="KW-1185">Reference proteome</keyword>
<reference evidence="1 2" key="2">
    <citation type="journal article" date="2012" name="PLoS Pathog.">
        <title>Diverse lifestyles and strategies of plant pathogenesis encoded in the genomes of eighteen Dothideomycetes fungi.</title>
        <authorList>
            <person name="Ohm R.A."/>
            <person name="Feau N."/>
            <person name="Henrissat B."/>
            <person name="Schoch C.L."/>
            <person name="Horwitz B.A."/>
            <person name="Barry K.W."/>
            <person name="Condon B.J."/>
            <person name="Copeland A.C."/>
            <person name="Dhillon B."/>
            <person name="Glaser F."/>
            <person name="Hesse C.N."/>
            <person name="Kosti I."/>
            <person name="LaButti K."/>
            <person name="Lindquist E.A."/>
            <person name="Lucas S."/>
            <person name="Salamov A.A."/>
            <person name="Bradshaw R.E."/>
            <person name="Ciuffetti L."/>
            <person name="Hamelin R.C."/>
            <person name="Kema G.H.J."/>
            <person name="Lawrence C."/>
            <person name="Scott J.A."/>
            <person name="Spatafora J.W."/>
            <person name="Turgeon B.G."/>
            <person name="de Wit P.J.G.M."/>
            <person name="Zhong S."/>
            <person name="Goodwin S.B."/>
            <person name="Grigoriev I.V."/>
        </authorList>
    </citation>
    <scope>NUCLEOTIDE SEQUENCE [LARGE SCALE GENOMIC DNA]</scope>
    <source>
        <strain evidence="2">NZE10 / CBS 128990</strain>
    </source>
</reference>
<dbReference type="AlphaFoldDB" id="N1PJP0"/>
<reference evidence="2" key="1">
    <citation type="journal article" date="2012" name="PLoS Genet.">
        <title>The genomes of the fungal plant pathogens Cladosporium fulvum and Dothistroma septosporum reveal adaptation to different hosts and lifestyles but also signatures of common ancestry.</title>
        <authorList>
            <person name="de Wit P.J.G.M."/>
            <person name="van der Burgt A."/>
            <person name="Oekmen B."/>
            <person name="Stergiopoulos I."/>
            <person name="Abd-Elsalam K.A."/>
            <person name="Aerts A.L."/>
            <person name="Bahkali A.H."/>
            <person name="Beenen H.G."/>
            <person name="Chettri P."/>
            <person name="Cox M.P."/>
            <person name="Datema E."/>
            <person name="de Vries R.P."/>
            <person name="Dhillon B."/>
            <person name="Ganley A.R."/>
            <person name="Griffiths S.A."/>
            <person name="Guo Y."/>
            <person name="Hamelin R.C."/>
            <person name="Henrissat B."/>
            <person name="Kabir M.S."/>
            <person name="Jashni M.K."/>
            <person name="Kema G."/>
            <person name="Klaubauf S."/>
            <person name="Lapidus A."/>
            <person name="Levasseur A."/>
            <person name="Lindquist E."/>
            <person name="Mehrabi R."/>
            <person name="Ohm R.A."/>
            <person name="Owen T.J."/>
            <person name="Salamov A."/>
            <person name="Schwelm A."/>
            <person name="Schijlen E."/>
            <person name="Sun H."/>
            <person name="van den Burg H.A."/>
            <person name="van Ham R.C.H.J."/>
            <person name="Zhang S."/>
            <person name="Goodwin S.B."/>
            <person name="Grigoriev I.V."/>
            <person name="Collemare J."/>
            <person name="Bradshaw R.E."/>
        </authorList>
    </citation>
    <scope>NUCLEOTIDE SEQUENCE [LARGE SCALE GENOMIC DNA]</scope>
    <source>
        <strain evidence="2">NZE10 / CBS 128990</strain>
    </source>
</reference>
<dbReference type="HOGENOM" id="CLU_1266866_0_0_1"/>
<dbReference type="OMA" id="YWWERIV"/>
<evidence type="ECO:0000313" key="1">
    <source>
        <dbReference type="EMBL" id="EME41755.1"/>
    </source>
</evidence>
<dbReference type="EMBL" id="KB446542">
    <property type="protein sequence ID" value="EME41755.1"/>
    <property type="molecule type" value="Genomic_DNA"/>
</dbReference>
<organism evidence="1 2">
    <name type="scientific">Dothistroma septosporum (strain NZE10 / CBS 128990)</name>
    <name type="common">Red band needle blight fungus</name>
    <name type="synonym">Mycosphaerella pini</name>
    <dbReference type="NCBI Taxonomy" id="675120"/>
    <lineage>
        <taxon>Eukaryota</taxon>
        <taxon>Fungi</taxon>
        <taxon>Dikarya</taxon>
        <taxon>Ascomycota</taxon>
        <taxon>Pezizomycotina</taxon>
        <taxon>Dothideomycetes</taxon>
        <taxon>Dothideomycetidae</taxon>
        <taxon>Mycosphaerellales</taxon>
        <taxon>Mycosphaerellaceae</taxon>
        <taxon>Dothistroma</taxon>
    </lineage>
</organism>
<evidence type="ECO:0000313" key="2">
    <source>
        <dbReference type="Proteomes" id="UP000016933"/>
    </source>
</evidence>
<name>N1PJP0_DOTSN</name>